<evidence type="ECO:0000256" key="3">
    <source>
        <dbReference type="ARBA" id="ARBA00022833"/>
    </source>
</evidence>
<evidence type="ECO:0000313" key="6">
    <source>
        <dbReference type="Proteomes" id="UP000184699"/>
    </source>
</evidence>
<protein>
    <submittedName>
        <fullName evidence="5">Uncharacterized protein, contains Zn-finger domain of CHY type</fullName>
    </submittedName>
</protein>
<dbReference type="Pfam" id="PF05495">
    <property type="entry name" value="zf-CHY"/>
    <property type="match status" value="1"/>
</dbReference>
<dbReference type="EMBL" id="FSRJ01000003">
    <property type="protein sequence ID" value="SIO09311.1"/>
    <property type="molecule type" value="Genomic_DNA"/>
</dbReference>
<dbReference type="PIRSF" id="PIRSF017292">
    <property type="entry name" value="UCP017292_Znf_CHY"/>
    <property type="match status" value="1"/>
</dbReference>
<evidence type="ECO:0000256" key="1">
    <source>
        <dbReference type="ARBA" id="ARBA00022723"/>
    </source>
</evidence>
<dbReference type="GO" id="GO:0045041">
    <property type="term" value="P:protein import into mitochondrial intermembrane space"/>
    <property type="evidence" value="ECO:0007669"/>
    <property type="project" value="TreeGrafter"/>
</dbReference>
<dbReference type="Proteomes" id="UP000184699">
    <property type="component" value="Unassembled WGS sequence"/>
</dbReference>
<dbReference type="GO" id="GO:0008270">
    <property type="term" value="F:zinc ion binding"/>
    <property type="evidence" value="ECO:0007669"/>
    <property type="project" value="UniProtKB-KW"/>
</dbReference>
<keyword evidence="1" id="KW-0479">Metal-binding</keyword>
<keyword evidence="6" id="KW-1185">Reference proteome</keyword>
<organism evidence="5 6">
    <name type="scientific">Agromyces cerinus subsp. cerinus</name>
    <dbReference type="NCBI Taxonomy" id="232089"/>
    <lineage>
        <taxon>Bacteria</taxon>
        <taxon>Bacillati</taxon>
        <taxon>Actinomycetota</taxon>
        <taxon>Actinomycetes</taxon>
        <taxon>Micrococcales</taxon>
        <taxon>Microbacteriaceae</taxon>
        <taxon>Agromyces</taxon>
    </lineage>
</organism>
<dbReference type="AlphaFoldDB" id="A0A1N6GP95"/>
<dbReference type="STRING" id="232089.SAMN05443544_2748"/>
<evidence type="ECO:0000313" key="5">
    <source>
        <dbReference type="EMBL" id="SIO09311.1"/>
    </source>
</evidence>
<dbReference type="RefSeq" id="WP_074260847.1">
    <property type="nucleotide sequence ID" value="NZ_FSRJ01000003.1"/>
</dbReference>
<dbReference type="PANTHER" id="PTHR28082">
    <property type="entry name" value="ZINC FINGER PROTEIN"/>
    <property type="match status" value="1"/>
</dbReference>
<name>A0A1N6GP95_9MICO</name>
<dbReference type="SUPFAM" id="SSF161219">
    <property type="entry name" value="CHY zinc finger-like"/>
    <property type="match status" value="1"/>
</dbReference>
<gene>
    <name evidence="5" type="ORF">SAMN05443544_2748</name>
</gene>
<evidence type="ECO:0000256" key="2">
    <source>
        <dbReference type="ARBA" id="ARBA00022771"/>
    </source>
</evidence>
<dbReference type="InterPro" id="IPR052604">
    <property type="entry name" value="Mito_Tim_assembly_helper"/>
</dbReference>
<proteinExistence type="predicted"/>
<dbReference type="OrthoDB" id="882119at2"/>
<keyword evidence="2" id="KW-0863">Zinc-finger</keyword>
<feature type="domain" description="CHY-type" evidence="4">
    <location>
        <begin position="9"/>
        <end position="89"/>
    </location>
</feature>
<accession>A0A1N6GP95</accession>
<dbReference type="InterPro" id="IPR016694">
    <property type="entry name" value="UCP017292"/>
</dbReference>
<dbReference type="InterPro" id="IPR008913">
    <property type="entry name" value="Znf_CHY"/>
</dbReference>
<reference evidence="6" key="1">
    <citation type="submission" date="2016-11" db="EMBL/GenBank/DDBJ databases">
        <authorList>
            <person name="Varghese N."/>
            <person name="Submissions S."/>
        </authorList>
    </citation>
    <scope>NUCLEOTIDE SEQUENCE [LARGE SCALE GENOMIC DNA]</scope>
    <source>
        <strain evidence="6">DSM 8595</strain>
    </source>
</reference>
<sequence>MRPHVHGRTVDDETRCVHYATAVDIIAIRFACCDRYYPCHACHEEAESHPVVRRPRAEWDAPGILCGACGTELSVNEYRAGESCPSCAAAFNPRCRLHWDLYFEQ</sequence>
<dbReference type="PROSITE" id="PS51266">
    <property type="entry name" value="ZF_CHY"/>
    <property type="match status" value="1"/>
</dbReference>
<dbReference type="PANTHER" id="PTHR28082:SF1">
    <property type="entry name" value="HELPER OF TIM PROTEIN 13"/>
    <property type="match status" value="1"/>
</dbReference>
<keyword evidence="3" id="KW-0862">Zinc</keyword>
<evidence type="ECO:0000259" key="4">
    <source>
        <dbReference type="PROSITE" id="PS51266"/>
    </source>
</evidence>
<dbReference type="InterPro" id="IPR037274">
    <property type="entry name" value="Znf_CHY_sf"/>
</dbReference>